<keyword evidence="1" id="KW-0812">Transmembrane</keyword>
<feature type="transmembrane region" description="Helical" evidence="1">
    <location>
        <begin position="36"/>
        <end position="60"/>
    </location>
</feature>
<dbReference type="Proteomes" id="UP000308632">
    <property type="component" value="Unassembled WGS sequence"/>
</dbReference>
<dbReference type="AlphaFoldDB" id="A0A4U5WTK5"/>
<gene>
    <name evidence="2" type="ORF">E4U92_30585</name>
</gene>
<organism evidence="2 3">
    <name type="scientific">Streptomyces galbus</name>
    <dbReference type="NCBI Taxonomy" id="33898"/>
    <lineage>
        <taxon>Bacteria</taxon>
        <taxon>Bacillati</taxon>
        <taxon>Actinomycetota</taxon>
        <taxon>Actinomycetes</taxon>
        <taxon>Kitasatosporales</taxon>
        <taxon>Streptomycetaceae</taxon>
        <taxon>Streptomyces</taxon>
    </lineage>
</organism>
<evidence type="ECO:0000313" key="2">
    <source>
        <dbReference type="EMBL" id="TKT05450.1"/>
    </source>
</evidence>
<feature type="transmembrane region" description="Helical" evidence="1">
    <location>
        <begin position="72"/>
        <end position="92"/>
    </location>
</feature>
<proteinExistence type="predicted"/>
<protein>
    <submittedName>
        <fullName evidence="2">Uncharacterized protein</fullName>
    </submittedName>
</protein>
<dbReference type="RefSeq" id="WP_137303675.1">
    <property type="nucleotide sequence ID" value="NZ_BMVD01000021.1"/>
</dbReference>
<name>A0A4U5WTK5_STRGB</name>
<feature type="transmembrane region" description="Helical" evidence="1">
    <location>
        <begin position="12"/>
        <end position="29"/>
    </location>
</feature>
<dbReference type="EMBL" id="SZPR01000030">
    <property type="protein sequence ID" value="TKT05450.1"/>
    <property type="molecule type" value="Genomic_DNA"/>
</dbReference>
<sequence length="105" mass="10991">MTLLPSRRTGLLLALAYLLVVSGLDYLGAERGTDAAAVAVSVLTFPAGFLTTLAVLFLAVAVGDDSPGPDTYAPSVHAVGAVAQVLLVWLVLRALRTYRSRADHL</sequence>
<keyword evidence="1" id="KW-0472">Membrane</keyword>
<keyword evidence="1" id="KW-1133">Transmembrane helix</keyword>
<reference evidence="2 3" key="1">
    <citation type="submission" date="2019-04" db="EMBL/GenBank/DDBJ databases">
        <title>Streptomyces lasaliensis sp.nov., an Actinomycete isolated from soil which produces the polyether antibiotic lasalocid.</title>
        <authorList>
            <person name="Erwin G."/>
            <person name="Haber C."/>
        </authorList>
    </citation>
    <scope>NUCLEOTIDE SEQUENCE [LARGE SCALE GENOMIC DNA]</scope>
    <source>
        <strain evidence="2 3">DSM 40089</strain>
    </source>
</reference>
<accession>A0A4U5WTK5</accession>
<evidence type="ECO:0000256" key="1">
    <source>
        <dbReference type="SAM" id="Phobius"/>
    </source>
</evidence>
<evidence type="ECO:0000313" key="3">
    <source>
        <dbReference type="Proteomes" id="UP000308632"/>
    </source>
</evidence>
<comment type="caution">
    <text evidence="2">The sequence shown here is derived from an EMBL/GenBank/DDBJ whole genome shotgun (WGS) entry which is preliminary data.</text>
</comment>